<dbReference type="PATRIC" id="fig|1423804.4.peg.3071"/>
<accession>A0A0R2EHC9</accession>
<evidence type="ECO:0000259" key="2">
    <source>
        <dbReference type="SMART" id="SM00943"/>
    </source>
</evidence>
<dbReference type="Pfam" id="PF08708">
    <property type="entry name" value="PriCT_1"/>
    <property type="match status" value="1"/>
</dbReference>
<evidence type="ECO:0000259" key="1">
    <source>
        <dbReference type="SMART" id="SM00942"/>
    </source>
</evidence>
<reference evidence="3 4" key="1">
    <citation type="journal article" date="2015" name="Genome Announc.">
        <title>Expanding the biotechnology potential of lactobacilli through comparative genomics of 213 strains and associated genera.</title>
        <authorList>
            <person name="Sun Z."/>
            <person name="Harris H.M."/>
            <person name="McCann A."/>
            <person name="Guo C."/>
            <person name="Argimon S."/>
            <person name="Zhang W."/>
            <person name="Yang X."/>
            <person name="Jeffery I.B."/>
            <person name="Cooney J.C."/>
            <person name="Kagawa T.F."/>
            <person name="Liu W."/>
            <person name="Song Y."/>
            <person name="Salvetti E."/>
            <person name="Wrobel A."/>
            <person name="Rasinkangas P."/>
            <person name="Parkhill J."/>
            <person name="Rea M.C."/>
            <person name="O'Sullivan O."/>
            <person name="Ritari J."/>
            <person name="Douillard F.P."/>
            <person name="Paul Ross R."/>
            <person name="Yang R."/>
            <person name="Briner A.E."/>
            <person name="Felis G.E."/>
            <person name="de Vos W.M."/>
            <person name="Barrangou R."/>
            <person name="Klaenhammer T.R."/>
            <person name="Caufield P.W."/>
            <person name="Cui Y."/>
            <person name="Zhang H."/>
            <person name="O'Toole P.W."/>
        </authorList>
    </citation>
    <scope>NUCLEOTIDE SEQUENCE [LARGE SCALE GENOMIC DNA]</scope>
    <source>
        <strain evidence="3 4">DSM 23365</strain>
    </source>
</reference>
<dbReference type="EMBL" id="AYZM01000178">
    <property type="protein sequence ID" value="KRN15512.1"/>
    <property type="molecule type" value="Genomic_DNA"/>
</dbReference>
<dbReference type="CDD" id="cd04859">
    <property type="entry name" value="Prim_Pol"/>
    <property type="match status" value="1"/>
</dbReference>
<dbReference type="InterPro" id="IPR015330">
    <property type="entry name" value="DNA_primase/pol_bifunc_N"/>
</dbReference>
<dbReference type="STRING" id="1423804.FD14_GL002851"/>
<dbReference type="Proteomes" id="UP000051442">
    <property type="component" value="Unassembled WGS sequence"/>
</dbReference>
<dbReference type="InterPro" id="IPR014820">
    <property type="entry name" value="PriCT_1"/>
</dbReference>
<feature type="domain" description="Primase C-terminal 1" evidence="1">
    <location>
        <begin position="207"/>
        <end position="272"/>
    </location>
</feature>
<dbReference type="OrthoDB" id="2303110at2"/>
<sequence length="274" mass="30420">MTESKLETALQLVDAGIPVYPLQTNGTKPISAHGFHDAALDVATVKRWFDNNRRFNIGIALESNHLLIVDIDVNHKSKLDGLSSYRKLAAEYDRLTENTYIMKTPHGGLHYFFRHPTDIHIKSTALCKFSEPKLAAYTGIDIQANGTPYAGTTTASGCYQAIDNGVTSPLDSAECPQWLLSLLTNKEPQHFKKLARRQTRAGNLIGELFYPNADDGTRNIYLTSLCGRLLATPVRPDAAYQALHLANSNLPTPLPDKEVNQIFKSILKRESEVK</sequence>
<dbReference type="Pfam" id="PF09250">
    <property type="entry name" value="Prim-Pol"/>
    <property type="match status" value="1"/>
</dbReference>
<dbReference type="SMART" id="SM00943">
    <property type="entry name" value="Prim-Pol"/>
    <property type="match status" value="1"/>
</dbReference>
<protein>
    <submittedName>
        <fullName evidence="3">Prophage lp4 protein 7, dna replication</fullName>
    </submittedName>
</protein>
<comment type="caution">
    <text evidence="3">The sequence shown here is derived from an EMBL/GenBank/DDBJ whole genome shotgun (WGS) entry which is preliminary data.</text>
</comment>
<dbReference type="AlphaFoldDB" id="A0A0R2EHC9"/>
<organism evidence="3 4">
    <name type="scientific">Secundilactobacillus similis DSM 23365 = JCM 2765</name>
    <dbReference type="NCBI Taxonomy" id="1423804"/>
    <lineage>
        <taxon>Bacteria</taxon>
        <taxon>Bacillati</taxon>
        <taxon>Bacillota</taxon>
        <taxon>Bacilli</taxon>
        <taxon>Lactobacillales</taxon>
        <taxon>Lactobacillaceae</taxon>
        <taxon>Secundilactobacillus</taxon>
    </lineage>
</organism>
<evidence type="ECO:0000313" key="4">
    <source>
        <dbReference type="Proteomes" id="UP000051442"/>
    </source>
</evidence>
<proteinExistence type="predicted"/>
<dbReference type="SUPFAM" id="SSF56747">
    <property type="entry name" value="Prim-pol domain"/>
    <property type="match status" value="1"/>
</dbReference>
<feature type="domain" description="DNA primase/polymerase bifunctional N-terminal" evidence="2">
    <location>
        <begin position="9"/>
        <end position="179"/>
    </location>
</feature>
<name>A0A0R2EHC9_9LACO</name>
<evidence type="ECO:0000313" key="3">
    <source>
        <dbReference type="EMBL" id="KRN15512.1"/>
    </source>
</evidence>
<dbReference type="RefSeq" id="WP_057152435.1">
    <property type="nucleotide sequence ID" value="NZ_AYZM01000178.1"/>
</dbReference>
<keyword evidence="4" id="KW-1185">Reference proteome</keyword>
<dbReference type="SMART" id="SM00942">
    <property type="entry name" value="PriCT_1"/>
    <property type="match status" value="1"/>
</dbReference>
<gene>
    <name evidence="3" type="ORF">FD14_GL002851</name>
</gene>